<gene>
    <name evidence="2" type="primary">Vigan.09G206700</name>
    <name evidence="2" type="ORF">VIGAN_09206700</name>
</gene>
<protein>
    <submittedName>
        <fullName evidence="2">Uncharacterized protein</fullName>
    </submittedName>
</protein>
<proteinExistence type="predicted"/>
<sequence>MCCNNSDPKPKLEIAAEEDEQLQQLISKATELFIREEWNASIEAYSHSIRWSTPPSTPPASPSLPSTSHTISSPTSASTTTFPSPGSFSRKPWPSKSSLPCSPFPSSPLASSPHRHCHRHLHPAAYALYIDLLNRHAFSLSSNIHFPNPPTNLTFPNFAHTKYLTPE</sequence>
<keyword evidence="3" id="KW-1185">Reference proteome</keyword>
<dbReference type="AlphaFoldDB" id="A0A0S3SZU7"/>
<name>A0A0S3SZU7_PHAAN</name>
<feature type="compositionally biased region" description="Low complexity" evidence="1">
    <location>
        <begin position="63"/>
        <end position="97"/>
    </location>
</feature>
<feature type="region of interest" description="Disordered" evidence="1">
    <location>
        <begin position="49"/>
        <end position="97"/>
    </location>
</feature>
<dbReference type="EMBL" id="AP015042">
    <property type="protein sequence ID" value="BAT98414.1"/>
    <property type="molecule type" value="Genomic_DNA"/>
</dbReference>
<organism evidence="2 3">
    <name type="scientific">Vigna angularis var. angularis</name>
    <dbReference type="NCBI Taxonomy" id="157739"/>
    <lineage>
        <taxon>Eukaryota</taxon>
        <taxon>Viridiplantae</taxon>
        <taxon>Streptophyta</taxon>
        <taxon>Embryophyta</taxon>
        <taxon>Tracheophyta</taxon>
        <taxon>Spermatophyta</taxon>
        <taxon>Magnoliopsida</taxon>
        <taxon>eudicotyledons</taxon>
        <taxon>Gunneridae</taxon>
        <taxon>Pentapetalae</taxon>
        <taxon>rosids</taxon>
        <taxon>fabids</taxon>
        <taxon>Fabales</taxon>
        <taxon>Fabaceae</taxon>
        <taxon>Papilionoideae</taxon>
        <taxon>50 kb inversion clade</taxon>
        <taxon>NPAAA clade</taxon>
        <taxon>indigoferoid/millettioid clade</taxon>
        <taxon>Phaseoleae</taxon>
        <taxon>Vigna</taxon>
    </lineage>
</organism>
<dbReference type="Proteomes" id="UP000291084">
    <property type="component" value="Chromosome 9"/>
</dbReference>
<reference evidence="2 3" key="1">
    <citation type="journal article" date="2015" name="Sci. Rep.">
        <title>The power of single molecule real-time sequencing technology in the de novo assembly of a eukaryotic genome.</title>
        <authorList>
            <person name="Sakai H."/>
            <person name="Naito K."/>
            <person name="Ogiso-Tanaka E."/>
            <person name="Takahashi Y."/>
            <person name="Iseki K."/>
            <person name="Muto C."/>
            <person name="Satou K."/>
            <person name="Teruya K."/>
            <person name="Shiroma A."/>
            <person name="Shimoji M."/>
            <person name="Hirano T."/>
            <person name="Itoh T."/>
            <person name="Kaga A."/>
            <person name="Tomooka N."/>
        </authorList>
    </citation>
    <scope>NUCLEOTIDE SEQUENCE [LARGE SCALE GENOMIC DNA]</scope>
    <source>
        <strain evidence="3">cv. Shumari</strain>
    </source>
</reference>
<evidence type="ECO:0000313" key="3">
    <source>
        <dbReference type="Proteomes" id="UP000291084"/>
    </source>
</evidence>
<evidence type="ECO:0000313" key="2">
    <source>
        <dbReference type="EMBL" id="BAT98414.1"/>
    </source>
</evidence>
<evidence type="ECO:0000256" key="1">
    <source>
        <dbReference type="SAM" id="MobiDB-lite"/>
    </source>
</evidence>
<accession>A0A0S3SZU7</accession>